<keyword evidence="1" id="KW-1133">Transmembrane helix</keyword>
<name>A0A382H2Q4_9ZZZZ</name>
<keyword evidence="1" id="KW-0472">Membrane</keyword>
<reference evidence="2" key="1">
    <citation type="submission" date="2018-05" db="EMBL/GenBank/DDBJ databases">
        <authorList>
            <person name="Lanie J.A."/>
            <person name="Ng W.-L."/>
            <person name="Kazmierczak K.M."/>
            <person name="Andrzejewski T.M."/>
            <person name="Davidsen T.M."/>
            <person name="Wayne K.J."/>
            <person name="Tettelin H."/>
            <person name="Glass J.I."/>
            <person name="Rusch D."/>
            <person name="Podicherti R."/>
            <person name="Tsui H.-C.T."/>
            <person name="Winkler M.E."/>
        </authorList>
    </citation>
    <scope>NUCLEOTIDE SEQUENCE</scope>
</reference>
<evidence type="ECO:0000313" key="2">
    <source>
        <dbReference type="EMBL" id="SVB81459.1"/>
    </source>
</evidence>
<organism evidence="2">
    <name type="scientific">marine metagenome</name>
    <dbReference type="NCBI Taxonomy" id="408172"/>
    <lineage>
        <taxon>unclassified sequences</taxon>
        <taxon>metagenomes</taxon>
        <taxon>ecological metagenomes</taxon>
    </lineage>
</organism>
<accession>A0A382H2Q4</accession>
<gene>
    <name evidence="2" type="ORF">METZ01_LOCUS234313</name>
</gene>
<protein>
    <submittedName>
        <fullName evidence="2">Uncharacterized protein</fullName>
    </submittedName>
</protein>
<feature type="non-terminal residue" evidence="2">
    <location>
        <position position="32"/>
    </location>
</feature>
<proteinExistence type="predicted"/>
<dbReference type="EMBL" id="UINC01058794">
    <property type="protein sequence ID" value="SVB81459.1"/>
    <property type="molecule type" value="Genomic_DNA"/>
</dbReference>
<dbReference type="AlphaFoldDB" id="A0A382H2Q4"/>
<evidence type="ECO:0000256" key="1">
    <source>
        <dbReference type="SAM" id="Phobius"/>
    </source>
</evidence>
<sequence length="32" mass="3795">MVAKLIELWVVDNLWKTILWIIVIFGIRPRAS</sequence>
<feature type="transmembrane region" description="Helical" evidence="1">
    <location>
        <begin position="6"/>
        <end position="27"/>
    </location>
</feature>
<keyword evidence="1" id="KW-0812">Transmembrane</keyword>